<comment type="caution">
    <text evidence="1">The sequence shown here is derived from an EMBL/GenBank/DDBJ whole genome shotgun (WGS) entry which is preliminary data.</text>
</comment>
<dbReference type="EMBL" id="JAQGDS010000003">
    <property type="protein sequence ID" value="KAJ6262233.1"/>
    <property type="molecule type" value="Genomic_DNA"/>
</dbReference>
<protein>
    <submittedName>
        <fullName evidence="1">Uncharacterized protein</fullName>
    </submittedName>
</protein>
<accession>A0AAD6J0Q4</accession>
<evidence type="ECO:0000313" key="2">
    <source>
        <dbReference type="Proteomes" id="UP001221413"/>
    </source>
</evidence>
<organism evidence="1 2">
    <name type="scientific">Drechslerella dactyloides</name>
    <name type="common">Nematode-trapping fungus</name>
    <name type="synonym">Arthrobotrys dactyloides</name>
    <dbReference type="NCBI Taxonomy" id="74499"/>
    <lineage>
        <taxon>Eukaryota</taxon>
        <taxon>Fungi</taxon>
        <taxon>Dikarya</taxon>
        <taxon>Ascomycota</taxon>
        <taxon>Pezizomycotina</taxon>
        <taxon>Orbiliomycetes</taxon>
        <taxon>Orbiliales</taxon>
        <taxon>Orbiliaceae</taxon>
        <taxon>Drechslerella</taxon>
    </lineage>
</organism>
<sequence length="93" mass="10100">MGERRESAGGKCWALGWRSGGSAVVQGRALKRLQREASDLLGACWNVECDAGGLMVQQVDHRGQVGRSERWKGAQQKGFFQIPGEQSEGVVGR</sequence>
<name>A0AAD6J0Q4_DREDA</name>
<dbReference type="Proteomes" id="UP001221413">
    <property type="component" value="Unassembled WGS sequence"/>
</dbReference>
<evidence type="ECO:0000313" key="1">
    <source>
        <dbReference type="EMBL" id="KAJ6262233.1"/>
    </source>
</evidence>
<gene>
    <name evidence="1" type="ORF">Dda_3038</name>
</gene>
<proteinExistence type="predicted"/>
<dbReference type="AlphaFoldDB" id="A0AAD6J0Q4"/>
<reference evidence="1" key="1">
    <citation type="submission" date="2023-01" db="EMBL/GenBank/DDBJ databases">
        <title>The chitinases involved in constricting ring structure development in the nematode-trapping fungus Drechslerella dactyloides.</title>
        <authorList>
            <person name="Wang R."/>
            <person name="Zhang L."/>
            <person name="Tang P."/>
            <person name="Li S."/>
            <person name="Liang L."/>
        </authorList>
    </citation>
    <scope>NUCLEOTIDE SEQUENCE</scope>
    <source>
        <strain evidence="1">YMF1.00031</strain>
    </source>
</reference>
<keyword evidence="2" id="KW-1185">Reference proteome</keyword>